<dbReference type="Proteomes" id="UP000186769">
    <property type="component" value="Unassembled WGS sequence"/>
</dbReference>
<protein>
    <submittedName>
        <fullName evidence="3">Uncharacterized protein</fullName>
    </submittedName>
</protein>
<accession>A0A1Q8XDF7</accession>
<dbReference type="Gene3D" id="3.30.390.100">
    <property type="match status" value="1"/>
</dbReference>
<dbReference type="RefSeq" id="WP_075414319.1">
    <property type="nucleotide sequence ID" value="NZ_CAMIKZ010000017.1"/>
</dbReference>
<evidence type="ECO:0000259" key="1">
    <source>
        <dbReference type="Pfam" id="PF04016"/>
    </source>
</evidence>
<organism evidence="3 4">
    <name type="scientific">Actinomyces oris</name>
    <dbReference type="NCBI Taxonomy" id="544580"/>
    <lineage>
        <taxon>Bacteria</taxon>
        <taxon>Bacillati</taxon>
        <taxon>Actinomycetota</taxon>
        <taxon>Actinomycetes</taxon>
        <taxon>Actinomycetales</taxon>
        <taxon>Actinomycetaceae</taxon>
        <taxon>Actinomyces</taxon>
    </lineage>
</organism>
<dbReference type="InterPro" id="IPR025251">
    <property type="entry name" value="DUF4213"/>
</dbReference>
<dbReference type="AlphaFoldDB" id="A0A1Q8XDF7"/>
<feature type="domain" description="DUF4213" evidence="2">
    <location>
        <begin position="8"/>
        <end position="90"/>
    </location>
</feature>
<proteinExistence type="predicted"/>
<sequence>MSQPWEIYDALLDGLPDDVVVRTAGQGPRWSRVLNSAGGVGTAWTMDVRSRPALNDGPLDGRPLRDVGALAKSWNLAEASIGQAAINSWYSREQTAADNGFEPTGEGLTWRQVFDPYREMIVGKRVAVIGHFPFAEAALAGAGEYICLERNLQPGDWPDSACEYVLPECDLVFISSSSFVNKTAPRLIELSRQAHTVLVGPSTPLNPVLLDYGVDTITGFIAASSLSDPASLAEMVPAGDIGPGFRVHRHRA</sequence>
<dbReference type="Pfam" id="PF13938">
    <property type="entry name" value="DUF4213"/>
    <property type="match status" value="1"/>
</dbReference>
<comment type="caution">
    <text evidence="3">The sequence shown here is derived from an EMBL/GenBank/DDBJ whole genome shotgun (WGS) entry which is preliminary data.</text>
</comment>
<dbReference type="InterPro" id="IPR007161">
    <property type="entry name" value="DUF364"/>
</dbReference>
<dbReference type="EMBL" id="MSKW01000009">
    <property type="protein sequence ID" value="OLO78371.1"/>
    <property type="molecule type" value="Genomic_DNA"/>
</dbReference>
<gene>
    <name evidence="3" type="ORF">BKH15_04050</name>
</gene>
<evidence type="ECO:0000313" key="4">
    <source>
        <dbReference type="Proteomes" id="UP000186769"/>
    </source>
</evidence>
<reference evidence="3 4" key="1">
    <citation type="submission" date="2016-12" db="EMBL/GenBank/DDBJ databases">
        <title>Genomic comparison of strains in the 'Actinomyces naeslundii' group.</title>
        <authorList>
            <person name="Mughal S.R."/>
            <person name="Do T."/>
            <person name="Gilbert S.C."/>
            <person name="Witherden E.A."/>
            <person name="Didelot X."/>
            <person name="Beighton D."/>
        </authorList>
    </citation>
    <scope>NUCLEOTIDE SEQUENCE [LARGE SCALE GENOMIC DNA]</scope>
    <source>
        <strain evidence="3 4">G53E</strain>
    </source>
</reference>
<evidence type="ECO:0000259" key="2">
    <source>
        <dbReference type="Pfam" id="PF13938"/>
    </source>
</evidence>
<name>A0A1Q8XDF7_9ACTO</name>
<dbReference type="Pfam" id="PF04016">
    <property type="entry name" value="DUF364"/>
    <property type="match status" value="1"/>
</dbReference>
<dbReference type="SUPFAM" id="SSF159713">
    <property type="entry name" value="Dhaf3308-like"/>
    <property type="match status" value="1"/>
</dbReference>
<evidence type="ECO:0000313" key="3">
    <source>
        <dbReference type="EMBL" id="OLO78371.1"/>
    </source>
</evidence>
<dbReference type="Gene3D" id="3.40.50.11590">
    <property type="match status" value="1"/>
</dbReference>
<feature type="domain" description="Putative heavy-metal chelation" evidence="1">
    <location>
        <begin position="114"/>
        <end position="233"/>
    </location>
</feature>